<dbReference type="PANTHER" id="PTHR21178">
    <property type="entry name" value="CILIA- AND FLAGELLA-ASSOCIATED PROTEIN 61"/>
    <property type="match status" value="1"/>
</dbReference>
<name>A0A3P7P438_DIBLA</name>
<evidence type="ECO:0000259" key="1">
    <source>
        <dbReference type="Pfam" id="PF23150"/>
    </source>
</evidence>
<dbReference type="OrthoDB" id="6228530at2759"/>
<dbReference type="Pfam" id="PF23150">
    <property type="entry name" value="CFAP61_dimer"/>
    <property type="match status" value="1"/>
</dbReference>
<protein>
    <recommendedName>
        <fullName evidence="1">CFAP61 dimerisation domain-containing protein</fullName>
    </recommendedName>
</protein>
<dbReference type="EMBL" id="UYRU01061147">
    <property type="protein sequence ID" value="VDN15022.1"/>
    <property type="molecule type" value="Genomic_DNA"/>
</dbReference>
<dbReference type="InterPro" id="IPR038884">
    <property type="entry name" value="CFAP61"/>
</dbReference>
<feature type="domain" description="CFAP61 dimerisation" evidence="1">
    <location>
        <begin position="215"/>
        <end position="289"/>
    </location>
</feature>
<dbReference type="AlphaFoldDB" id="A0A3P7P438"/>
<dbReference type="Proteomes" id="UP000281553">
    <property type="component" value="Unassembled WGS sequence"/>
</dbReference>
<keyword evidence="3" id="KW-1185">Reference proteome</keyword>
<proteinExistence type="predicted"/>
<dbReference type="InterPro" id="IPR056299">
    <property type="entry name" value="CFAP61_dimer"/>
</dbReference>
<organism evidence="2 3">
    <name type="scientific">Dibothriocephalus latus</name>
    <name type="common">Fish tapeworm</name>
    <name type="synonym">Diphyllobothrium latum</name>
    <dbReference type="NCBI Taxonomy" id="60516"/>
    <lineage>
        <taxon>Eukaryota</taxon>
        <taxon>Metazoa</taxon>
        <taxon>Spiralia</taxon>
        <taxon>Lophotrochozoa</taxon>
        <taxon>Platyhelminthes</taxon>
        <taxon>Cestoda</taxon>
        <taxon>Eucestoda</taxon>
        <taxon>Diphyllobothriidea</taxon>
        <taxon>Diphyllobothriidae</taxon>
        <taxon>Dibothriocephalus</taxon>
    </lineage>
</organism>
<sequence>MCDVLLRIQLDCSGYFAICLFLIACRECVLGHLAINTQSDMQAAVQHDGLQGGFWDVKTSNSLHTALLIARVIEPSVFEDQTVETAVEEAMINAKVHIKKGYVVAQWNDEADAVTTKKIKSVSFISAQDTMRIRCVAFFSFYKKGVDYEFFKAVNDACLVFDGRLVIDVNFHTNDPCIRAAGPVTKLQPKSLLQLFDPSVKTPERPVKDEHHLLPTFKIPRIKLGQLPGDYRYLKVWAPGQRKELRERMSQANFGRALVTGVPESGPGYFHLHINEYNEVSRVCCLSKNVSIAEVHTHRK</sequence>
<reference evidence="2 3" key="1">
    <citation type="submission" date="2018-11" db="EMBL/GenBank/DDBJ databases">
        <authorList>
            <consortium name="Pathogen Informatics"/>
        </authorList>
    </citation>
    <scope>NUCLEOTIDE SEQUENCE [LARGE SCALE GENOMIC DNA]</scope>
</reference>
<dbReference type="PROSITE" id="PS51257">
    <property type="entry name" value="PROKAR_LIPOPROTEIN"/>
    <property type="match status" value="1"/>
</dbReference>
<gene>
    <name evidence="2" type="ORF">DILT_LOCUS10853</name>
</gene>
<evidence type="ECO:0000313" key="3">
    <source>
        <dbReference type="Proteomes" id="UP000281553"/>
    </source>
</evidence>
<evidence type="ECO:0000313" key="2">
    <source>
        <dbReference type="EMBL" id="VDN15022.1"/>
    </source>
</evidence>
<dbReference type="PANTHER" id="PTHR21178:SF8">
    <property type="entry name" value="CILIA- AND FLAGELLA-ASSOCIATED PROTEIN 61"/>
    <property type="match status" value="1"/>
</dbReference>
<accession>A0A3P7P438</accession>